<keyword evidence="4 6" id="KW-0472">Membrane</keyword>
<evidence type="ECO:0000256" key="2">
    <source>
        <dbReference type="ARBA" id="ARBA00022692"/>
    </source>
</evidence>
<feature type="transmembrane region" description="Helical" evidence="6">
    <location>
        <begin position="272"/>
        <end position="291"/>
    </location>
</feature>
<gene>
    <name evidence="8" type="ORF">BRCON_0738</name>
</gene>
<keyword evidence="2 6" id="KW-0812">Transmembrane</keyword>
<feature type="transmembrane region" description="Helical" evidence="6">
    <location>
        <begin position="224"/>
        <end position="241"/>
    </location>
</feature>
<dbReference type="PANTHER" id="PTHR37422:SF13">
    <property type="entry name" value="LIPOPOLYSACCHARIDE BIOSYNTHESIS PROTEIN PA4999-RELATED"/>
    <property type="match status" value="1"/>
</dbReference>
<feature type="transmembrane region" description="Helical" evidence="6">
    <location>
        <begin position="91"/>
        <end position="109"/>
    </location>
</feature>
<feature type="region of interest" description="Disordered" evidence="5">
    <location>
        <begin position="1"/>
        <end position="21"/>
    </location>
</feature>
<feature type="domain" description="O-antigen ligase-related" evidence="7">
    <location>
        <begin position="256"/>
        <end position="427"/>
    </location>
</feature>
<sequence length="526" mass="58884">MRRRRRQLAPDTEGVCTGSRKSVLSGGDGKCDARESEQVDLRLRWLGNSDQWSAYGRKLFVLSLLAGLLLLPNFVIPRVGTQNPAIHSKELMSRFLVAWMAGVFFLGCWRTRKRDLHFVELGILGLVVANLLSCLSSSHAVFCFGESWHLWGFALLAVAVALVNINLKERQQIILVAVGAAVIAAAYGFCVYWGFDFLRTYYPFAYAKGDARNYVHSFLGNPEYFGSYMAAVGILAFGHILRPNSRWPVRAAWAILCMFFLLAIVLSGTRSAFLAFAVGAGFLLKRTIAILSPSHRRYALLGLVGFLALATTVVAVLSFPNPLNVRRMRLAQRFVQVFDLTSPSVRERILFYTISGRLIREYPVLGVGPGAFKLYFYPTVEKLVEEDPRAGFRRFAETLQGRIAEHAHNDYLEIWSETGSVGIGVFLFLIASLFVRYIKGPKNVTILIKGDIAGPSDLAWVRFQRDLFFATLLAILVNGFFSFPLHLPVRAFLFWVCVGCFLAADRELRERTLSVYQRSASSLASD</sequence>
<dbReference type="EMBL" id="CP030759">
    <property type="protein sequence ID" value="AXA35515.1"/>
    <property type="molecule type" value="Genomic_DNA"/>
</dbReference>
<evidence type="ECO:0000256" key="4">
    <source>
        <dbReference type="ARBA" id="ARBA00023136"/>
    </source>
</evidence>
<dbReference type="PANTHER" id="PTHR37422">
    <property type="entry name" value="TEICHURONIC ACID BIOSYNTHESIS PROTEIN TUAE"/>
    <property type="match status" value="1"/>
</dbReference>
<feature type="transmembrane region" description="Helical" evidence="6">
    <location>
        <begin position="148"/>
        <end position="167"/>
    </location>
</feature>
<dbReference type="InterPro" id="IPR051533">
    <property type="entry name" value="WaaL-like"/>
</dbReference>
<dbReference type="Proteomes" id="UP000262583">
    <property type="component" value="Chromosome"/>
</dbReference>
<protein>
    <submittedName>
        <fullName evidence="8">O-antigen polymerase</fullName>
    </submittedName>
</protein>
<dbReference type="AlphaFoldDB" id="A0A2Z4Y4Z4"/>
<comment type="subcellular location">
    <subcellularLocation>
        <location evidence="1">Membrane</location>
        <topology evidence="1">Multi-pass membrane protein</topology>
    </subcellularLocation>
</comment>
<evidence type="ECO:0000256" key="5">
    <source>
        <dbReference type="SAM" id="MobiDB-lite"/>
    </source>
</evidence>
<feature type="transmembrane region" description="Helical" evidence="6">
    <location>
        <begin position="59"/>
        <end position="79"/>
    </location>
</feature>
<evidence type="ECO:0000313" key="9">
    <source>
        <dbReference type="Proteomes" id="UP000262583"/>
    </source>
</evidence>
<proteinExistence type="predicted"/>
<dbReference type="GO" id="GO:0016020">
    <property type="term" value="C:membrane"/>
    <property type="evidence" value="ECO:0007669"/>
    <property type="project" value="UniProtKB-SubCell"/>
</dbReference>
<evidence type="ECO:0000256" key="6">
    <source>
        <dbReference type="SAM" id="Phobius"/>
    </source>
</evidence>
<feature type="transmembrane region" description="Helical" evidence="6">
    <location>
        <begin position="174"/>
        <end position="195"/>
    </location>
</feature>
<evidence type="ECO:0000313" key="8">
    <source>
        <dbReference type="EMBL" id="AXA35515.1"/>
    </source>
</evidence>
<evidence type="ECO:0000256" key="1">
    <source>
        <dbReference type="ARBA" id="ARBA00004141"/>
    </source>
</evidence>
<feature type="transmembrane region" description="Helical" evidence="6">
    <location>
        <begin position="121"/>
        <end position="142"/>
    </location>
</feature>
<feature type="transmembrane region" description="Helical" evidence="6">
    <location>
        <begin position="419"/>
        <end position="438"/>
    </location>
</feature>
<dbReference type="InterPro" id="IPR007016">
    <property type="entry name" value="O-antigen_ligase-rel_domated"/>
</dbReference>
<evidence type="ECO:0000256" key="3">
    <source>
        <dbReference type="ARBA" id="ARBA00022989"/>
    </source>
</evidence>
<reference evidence="8 9" key="1">
    <citation type="submission" date="2018-05" db="EMBL/GenBank/DDBJ databases">
        <title>A metagenomic window into the 2 km-deep terrestrial subsurface aquifer revealed taxonomically and functionally diverse microbial community comprising novel uncultured bacterial lineages.</title>
        <authorList>
            <person name="Kadnikov V.V."/>
            <person name="Mardanov A.V."/>
            <person name="Beletsky A.V."/>
            <person name="Banks D."/>
            <person name="Pimenov N.V."/>
            <person name="Frank Y.A."/>
            <person name="Karnachuk O.V."/>
            <person name="Ravin N.V."/>
        </authorList>
    </citation>
    <scope>NUCLEOTIDE SEQUENCE [LARGE SCALE GENOMIC DNA]</scope>
    <source>
        <strain evidence="8">BY</strain>
    </source>
</reference>
<name>A0A2Z4Y4Z4_SUMC1</name>
<dbReference type="Pfam" id="PF04932">
    <property type="entry name" value="Wzy_C"/>
    <property type="match status" value="1"/>
</dbReference>
<accession>A0A2Z4Y4Z4</accession>
<feature type="transmembrane region" description="Helical" evidence="6">
    <location>
        <begin position="467"/>
        <end position="485"/>
    </location>
</feature>
<evidence type="ECO:0000259" key="7">
    <source>
        <dbReference type="Pfam" id="PF04932"/>
    </source>
</evidence>
<dbReference type="KEGG" id="schv:BRCON_0738"/>
<feature type="transmembrane region" description="Helical" evidence="6">
    <location>
        <begin position="298"/>
        <end position="319"/>
    </location>
</feature>
<organism evidence="8 9">
    <name type="scientific">Sumerlaea chitinivorans</name>
    <dbReference type="NCBI Taxonomy" id="2250252"/>
    <lineage>
        <taxon>Bacteria</taxon>
        <taxon>Candidatus Sumerlaeota</taxon>
        <taxon>Candidatus Sumerlaeia</taxon>
        <taxon>Candidatus Sumerlaeales</taxon>
        <taxon>Candidatus Sumerlaeaceae</taxon>
        <taxon>Candidatus Sumerlaea</taxon>
    </lineage>
</organism>
<keyword evidence="3 6" id="KW-1133">Transmembrane helix</keyword>